<dbReference type="Proteomes" id="UP001320609">
    <property type="component" value="Unassembled WGS sequence"/>
</dbReference>
<feature type="transmembrane region" description="Helical" evidence="1">
    <location>
        <begin position="18"/>
        <end position="37"/>
    </location>
</feature>
<feature type="transmembrane region" description="Helical" evidence="1">
    <location>
        <begin position="43"/>
        <end position="64"/>
    </location>
</feature>
<feature type="transmembrane region" description="Helical" evidence="1">
    <location>
        <begin position="164"/>
        <end position="182"/>
    </location>
</feature>
<feature type="transmembrane region" description="Helical" evidence="1">
    <location>
        <begin position="85"/>
        <end position="113"/>
    </location>
</feature>
<dbReference type="RefSeq" id="WP_240716734.1">
    <property type="nucleotide sequence ID" value="NZ_JAKVTW010000001.1"/>
</dbReference>
<gene>
    <name evidence="2" type="ORF">MLE19_03845</name>
</gene>
<sequence length="255" mass="26369">MDLLVSLARQLKDSLRDIAPVVLVMAFFQLVVIRQPLPDSLAVLDLLLGLVCVVIGLTLFIKGLELGLFPLGEGLARAFVKKGSITWLLLFAFALGVGSTVAEPALIAIAARAAEVVAQGGLISDTSTAQSNFAFALRLVVALSVGTAVVVGVVRIFKGWPLHLIIIGGYVLVLLLTLLAPAEMIGIAYDSGGVTTSTITVPLVTALGVGLASSIKGRSPMLDGFGLIALASVMPIIFVLLFGIVGIHLIPGVAP</sequence>
<keyword evidence="1" id="KW-0812">Transmembrane</keyword>
<feature type="transmembrane region" description="Helical" evidence="1">
    <location>
        <begin position="227"/>
        <end position="250"/>
    </location>
</feature>
<accession>A0ABS9S2Y6</accession>
<feature type="transmembrane region" description="Helical" evidence="1">
    <location>
        <begin position="194"/>
        <end position="215"/>
    </location>
</feature>
<evidence type="ECO:0000313" key="2">
    <source>
        <dbReference type="EMBL" id="MCH4810458.1"/>
    </source>
</evidence>
<evidence type="ECO:0000256" key="1">
    <source>
        <dbReference type="SAM" id="Phobius"/>
    </source>
</evidence>
<dbReference type="InterPro" id="IPR011435">
    <property type="entry name" value="UmpAB"/>
</dbReference>
<dbReference type="EMBL" id="JAKVTW010000001">
    <property type="protein sequence ID" value="MCH4810458.1"/>
    <property type="molecule type" value="Genomic_DNA"/>
</dbReference>
<keyword evidence="1" id="KW-1133">Transmembrane helix</keyword>
<evidence type="ECO:0000313" key="3">
    <source>
        <dbReference type="Proteomes" id="UP001320609"/>
    </source>
</evidence>
<feature type="transmembrane region" description="Helical" evidence="1">
    <location>
        <begin position="133"/>
        <end position="157"/>
    </location>
</feature>
<name>A0ABS9S2Y6_9GAMM</name>
<reference evidence="2 3" key="1">
    <citation type="submission" date="2022-03" db="EMBL/GenBank/DDBJ databases">
        <title>Genomic signatures underlying metal tolerance in selected Arctic bacterial isolates.</title>
        <authorList>
            <person name="Thomas F.A."/>
            <person name="Venkatachalam S."/>
            <person name="Krishnan K.P."/>
        </authorList>
    </citation>
    <scope>NUCLEOTIDE SEQUENCE [LARGE SCALE GENOMIC DNA]</scope>
    <source>
        <strain evidence="2 3">HM116</strain>
    </source>
</reference>
<comment type="caution">
    <text evidence="2">The sequence shown here is derived from an EMBL/GenBank/DDBJ whole genome shotgun (WGS) entry which is preliminary data.</text>
</comment>
<organism evidence="2 3">
    <name type="scientific">Vreelandella neptunia</name>
    <dbReference type="NCBI Taxonomy" id="115551"/>
    <lineage>
        <taxon>Bacteria</taxon>
        <taxon>Pseudomonadati</taxon>
        <taxon>Pseudomonadota</taxon>
        <taxon>Gammaproteobacteria</taxon>
        <taxon>Oceanospirillales</taxon>
        <taxon>Halomonadaceae</taxon>
        <taxon>Vreelandella</taxon>
    </lineage>
</organism>
<keyword evidence="1" id="KW-0472">Membrane</keyword>
<protein>
    <submittedName>
        <fullName evidence="2">DUF1538 domain-containing protein</fullName>
    </submittedName>
</protein>
<dbReference type="Pfam" id="PF07556">
    <property type="entry name" value="DUF1538"/>
    <property type="match status" value="1"/>
</dbReference>
<proteinExistence type="predicted"/>
<keyword evidence="3" id="KW-1185">Reference proteome</keyword>